<protein>
    <submittedName>
        <fullName evidence="1">Uncharacterized protein</fullName>
    </submittedName>
</protein>
<evidence type="ECO:0000313" key="2">
    <source>
        <dbReference type="Proteomes" id="UP001162992"/>
    </source>
</evidence>
<name>A0ACC2BE08_DIPCM</name>
<organism evidence="1 2">
    <name type="scientific">Diphasiastrum complanatum</name>
    <name type="common">Issler's clubmoss</name>
    <name type="synonym">Lycopodium complanatum</name>
    <dbReference type="NCBI Taxonomy" id="34168"/>
    <lineage>
        <taxon>Eukaryota</taxon>
        <taxon>Viridiplantae</taxon>
        <taxon>Streptophyta</taxon>
        <taxon>Embryophyta</taxon>
        <taxon>Tracheophyta</taxon>
        <taxon>Lycopodiopsida</taxon>
        <taxon>Lycopodiales</taxon>
        <taxon>Lycopodiaceae</taxon>
        <taxon>Lycopodioideae</taxon>
        <taxon>Diphasiastrum</taxon>
    </lineage>
</organism>
<accession>A0ACC2BE08</accession>
<evidence type="ECO:0000313" key="1">
    <source>
        <dbReference type="EMBL" id="KAJ7527672.1"/>
    </source>
</evidence>
<keyword evidence="2" id="KW-1185">Reference proteome</keyword>
<proteinExistence type="predicted"/>
<dbReference type="Proteomes" id="UP001162992">
    <property type="component" value="Chromosome 16"/>
</dbReference>
<sequence length="982" mass="108731">MICPQQMIGPCRGIISRLKPMEEPESVRHRIVEGVAIWAEMLNWMNKFENVDMIGRDEQNKIKSDYALDLAKEILDAKIYLDGTVAAAEIAKEAESLATQALGEAEKASLGANLAAEQLQKSKTAELEATTILESFSSDPLARELLKNKASQIIAQRLNEAVKALKEVQDAADVAQRAARQAKSASESTQQAAVNASKLAQAKEEAEVAALAAKQASARATLASEKAVMAYESAVQIVNAIDVGGKKVDVSAKDDLVSPMSKSNQESRAQFGSDGIPSQPPSSTPVDVVQQSLTIDPKIADSVFKHWKEIESQYLTSVKDVLRMLRMERWKSCTLLKQVKEEFVIFLKREDPKQQIFDDFQGKYNRVEPLQRRNTKMKAKLQAATEELGIKLRSFCDSNLKEAQDKCTKELEEWLKQSKLKLVAVFTSFIQIELQRFLETCNFLHEYIYAPASSSVNVFKTCLDAPKAAGPPPKTFPFPGWLSSIMASSPDLHQVLAQALYTSDNLSKSMDEQTNIEKSSKSALKKTKPLSRSTKDNVTNDLQVVDQKVKAISDADILATKGSAKLQAISREFDLLPAHLQLIARKGCAYIYELQLLKGNAYKQMDGWMQKLFQVPLENFHSEVCRMIDWRIFLISLLDVHFNNCISSSTVEEISRACIVMEDFSKESKGCITMQNFLDTSFWFELGSLRRSLDVGYNVKKLVLKVVKGDEELIPWKQLLLYLCRDEILEAALMKVFRVLCGTSPTSLELRVEELLQAAYPSGMEGARAAGCMSWTNEGIKQMIKNVIKERTFLLQEGGARGSRSSLTNKINSNNAGSTLAQKGSQPSEGTTYAIVDSSLTNSEDPEDEAELGYGFSEHAVVAIFQFLQDCNADKNFSNEKRDCQEDGNMAHHKHSKSDEILSEGDSIVLEFLECNLANPTIVATDAHKIADVDGKGENFGCEITLQDLLTAPAAVNFCSSLFANYGSKCIIPSLQVQSGPL</sequence>
<dbReference type="EMBL" id="CM055107">
    <property type="protein sequence ID" value="KAJ7527672.1"/>
    <property type="molecule type" value="Genomic_DNA"/>
</dbReference>
<comment type="caution">
    <text evidence="1">The sequence shown here is derived from an EMBL/GenBank/DDBJ whole genome shotgun (WGS) entry which is preliminary data.</text>
</comment>
<reference evidence="2" key="1">
    <citation type="journal article" date="2024" name="Proc. Natl. Acad. Sci. U.S.A.">
        <title>Extraordinary preservation of gene collinearity over three hundred million years revealed in homosporous lycophytes.</title>
        <authorList>
            <person name="Li C."/>
            <person name="Wickell D."/>
            <person name="Kuo L.Y."/>
            <person name="Chen X."/>
            <person name="Nie B."/>
            <person name="Liao X."/>
            <person name="Peng D."/>
            <person name="Ji J."/>
            <person name="Jenkins J."/>
            <person name="Williams M."/>
            <person name="Shu S."/>
            <person name="Plott C."/>
            <person name="Barry K."/>
            <person name="Rajasekar S."/>
            <person name="Grimwood J."/>
            <person name="Han X."/>
            <person name="Sun S."/>
            <person name="Hou Z."/>
            <person name="He W."/>
            <person name="Dai G."/>
            <person name="Sun C."/>
            <person name="Schmutz J."/>
            <person name="Leebens-Mack J.H."/>
            <person name="Li F.W."/>
            <person name="Wang L."/>
        </authorList>
    </citation>
    <scope>NUCLEOTIDE SEQUENCE [LARGE SCALE GENOMIC DNA]</scope>
    <source>
        <strain evidence="2">cv. PW_Plant_1</strain>
    </source>
</reference>
<gene>
    <name evidence="1" type="ORF">O6H91_16G065700</name>
</gene>